<organism evidence="1 2">
    <name type="scientific">Pseudomonas caricapapayae</name>
    <dbReference type="NCBI Taxonomy" id="46678"/>
    <lineage>
        <taxon>Bacteria</taxon>
        <taxon>Pseudomonadati</taxon>
        <taxon>Pseudomonadota</taxon>
        <taxon>Gammaproteobacteria</taxon>
        <taxon>Pseudomonadales</taxon>
        <taxon>Pseudomonadaceae</taxon>
        <taxon>Pseudomonas</taxon>
    </lineage>
</organism>
<proteinExistence type="predicted"/>
<protein>
    <submittedName>
        <fullName evidence="1">Uncharacterized protein</fullName>
    </submittedName>
</protein>
<dbReference type="Proteomes" id="UP000278587">
    <property type="component" value="Unassembled WGS sequence"/>
</dbReference>
<gene>
    <name evidence="1" type="ORF">ALQ84_200125</name>
</gene>
<comment type="caution">
    <text evidence="1">The sequence shown here is derived from an EMBL/GenBank/DDBJ whole genome shotgun (WGS) entry which is preliminary data.</text>
</comment>
<evidence type="ECO:0000313" key="2">
    <source>
        <dbReference type="Proteomes" id="UP000278587"/>
    </source>
</evidence>
<sequence>MTGIYKADWMQALERNKQYGLSVPAIYTAPQEKYFTASRLAELPRIIQPALAGLTMDDLVCQCLAIHFKLLPVLQNWLGCPVYFTLGWIDDGKNGIFKFGDTLIKSLLDGEPRSSLVNLHAWLTLPSMEIFDVTLSTTFAKLNNLPEGYGGVFSQHPDSLKGFAFKPMLLGEEFLIRSKLLRFE</sequence>
<evidence type="ECO:0000313" key="1">
    <source>
        <dbReference type="EMBL" id="RMM06880.1"/>
    </source>
</evidence>
<dbReference type="AlphaFoldDB" id="A0A0P9L2A6"/>
<dbReference type="RefSeq" id="WP_055007540.1">
    <property type="nucleotide sequence ID" value="NZ_LJPW01000005.1"/>
</dbReference>
<dbReference type="OrthoDB" id="6198661at2"/>
<reference evidence="1 2" key="1">
    <citation type="submission" date="2018-08" db="EMBL/GenBank/DDBJ databases">
        <title>Recombination of ecologically and evolutionarily significant loci maintains genetic cohesion in the Pseudomonas syringae species complex.</title>
        <authorList>
            <person name="Dillon M."/>
            <person name="Thakur S."/>
            <person name="Almeida R.N.D."/>
            <person name="Weir B.S."/>
            <person name="Guttman D.S."/>
        </authorList>
    </citation>
    <scope>NUCLEOTIDE SEQUENCE [LARGE SCALE GENOMIC DNA]</scope>
    <source>
        <strain evidence="1 2">ICMP 4086</strain>
    </source>
</reference>
<name>A0A0P9L2A6_9PSED</name>
<accession>A0A0P9L2A6</accession>
<dbReference type="EMBL" id="RBOC01000148">
    <property type="protein sequence ID" value="RMM06880.1"/>
    <property type="molecule type" value="Genomic_DNA"/>
</dbReference>